<keyword evidence="2" id="KW-1185">Reference proteome</keyword>
<accession>H8XPT7</accession>
<protein>
    <recommendedName>
        <fullName evidence="3">CRISPR-associated protein Cas2</fullName>
    </recommendedName>
</protein>
<dbReference type="HOGENOM" id="CLU_179928_3_0_10"/>
<proteinExistence type="predicted"/>
<dbReference type="EMBL" id="HE774682">
    <property type="protein sequence ID" value="CCG54153.1"/>
    <property type="molecule type" value="Genomic_DNA"/>
</dbReference>
<name>H8XPT7_FLAIG</name>
<dbReference type="AlphaFoldDB" id="H8XPT7"/>
<dbReference type="Proteomes" id="UP000007599">
    <property type="component" value="Chromosome I"/>
</dbReference>
<dbReference type="PATRIC" id="fig|1094466.5.peg.2188"/>
<evidence type="ECO:0008006" key="3">
    <source>
        <dbReference type="Google" id="ProtNLM"/>
    </source>
</evidence>
<dbReference type="OrthoDB" id="2656750at2"/>
<evidence type="ECO:0000313" key="1">
    <source>
        <dbReference type="EMBL" id="CCG54153.1"/>
    </source>
</evidence>
<dbReference type="RefSeq" id="WP_014389271.1">
    <property type="nucleotide sequence ID" value="NC_017025.1"/>
</dbReference>
<sequence>MSVFIITYDILNVKSDYDSLFNVLKSANSYYRLFGSVWLVKTEESIEQWNEKIKKVTNNPDQFFISEVTHQMKQGWVKKAAWEWLKKYD</sequence>
<reference evidence="1 2" key="1">
    <citation type="journal article" date="2012" name="J. Bacteriol.">
        <title>Complete Genome Sequence of Flavobacterium indicum GPSTA100-9T, Isolated from Warm Spring Water.</title>
        <authorList>
            <person name="Barbier P."/>
            <person name="Houel A."/>
            <person name="Loux V."/>
            <person name="Poulain J."/>
            <person name="Bernardet J.F."/>
            <person name="Touchon M."/>
            <person name="Duchaud E."/>
        </authorList>
    </citation>
    <scope>NUCLEOTIDE SEQUENCE [LARGE SCALE GENOMIC DNA]</scope>
    <source>
        <strain evidence="2">DSM 17447 / CIP 109464 / GPTSA100-9</strain>
    </source>
</reference>
<organism evidence="1 2">
    <name type="scientific">Flavobacterium indicum (strain DSM 17447 / CIP 109464 / GPTSA100-9)</name>
    <dbReference type="NCBI Taxonomy" id="1094466"/>
    <lineage>
        <taxon>Bacteria</taxon>
        <taxon>Pseudomonadati</taxon>
        <taxon>Bacteroidota</taxon>
        <taxon>Flavobacteriia</taxon>
        <taxon>Flavobacteriales</taxon>
        <taxon>Flavobacteriaceae</taxon>
        <taxon>Flavobacterium</taxon>
    </lineage>
</organism>
<evidence type="ECO:0000313" key="2">
    <source>
        <dbReference type="Proteomes" id="UP000007599"/>
    </source>
</evidence>
<gene>
    <name evidence="1" type="ordered locus">KQS_11155</name>
</gene>
<reference evidence="2" key="2">
    <citation type="submission" date="2012-03" db="EMBL/GenBank/DDBJ databases">
        <title>Complete genome sequence of Flavobacterium indicum GPTSA100-9T, isolated from warm spring water.</title>
        <authorList>
            <person name="Barbier P."/>
            <person name="Houel A."/>
            <person name="Loux V."/>
            <person name="Poulain J."/>
            <person name="Bernardet J.-F."/>
            <person name="Touchon M."/>
            <person name="Duchaud E."/>
        </authorList>
    </citation>
    <scope>NUCLEOTIDE SEQUENCE [LARGE SCALE GENOMIC DNA]</scope>
    <source>
        <strain evidence="2">DSM 17447 / CIP 109464 / GPTSA100-9</strain>
    </source>
</reference>
<dbReference type="KEGG" id="fin:KQS_11155"/>